<proteinExistence type="predicted"/>
<dbReference type="EMBL" id="CXST01000011">
    <property type="protein sequence ID" value="CTQ47615.1"/>
    <property type="molecule type" value="Genomic_DNA"/>
</dbReference>
<gene>
    <name evidence="1" type="ORF">LAL4801_06077</name>
</gene>
<protein>
    <submittedName>
        <fullName evidence="1">Uncharacterized protein</fullName>
    </submittedName>
</protein>
<dbReference type="AlphaFoldDB" id="A0A0M6YBZ3"/>
<reference evidence="2" key="1">
    <citation type="submission" date="2015-07" db="EMBL/GenBank/DDBJ databases">
        <authorList>
            <person name="Rodrigo-Torres Lidia"/>
            <person name="Arahal R.David."/>
        </authorList>
    </citation>
    <scope>NUCLEOTIDE SEQUENCE [LARGE SCALE GENOMIC DNA]</scope>
    <source>
        <strain evidence="2">CECT 4801</strain>
    </source>
</reference>
<evidence type="ECO:0000313" key="1">
    <source>
        <dbReference type="EMBL" id="CTQ47615.1"/>
    </source>
</evidence>
<organism evidence="1 2">
    <name type="scientific">Roseibium aggregatum</name>
    <dbReference type="NCBI Taxonomy" id="187304"/>
    <lineage>
        <taxon>Bacteria</taxon>
        <taxon>Pseudomonadati</taxon>
        <taxon>Pseudomonadota</taxon>
        <taxon>Alphaproteobacteria</taxon>
        <taxon>Hyphomicrobiales</taxon>
        <taxon>Stappiaceae</taxon>
        <taxon>Roseibium</taxon>
    </lineage>
</organism>
<dbReference type="Proteomes" id="UP000048926">
    <property type="component" value="Unassembled WGS sequence"/>
</dbReference>
<sequence length="68" mass="7588">MNPPFSQVRKHMKAARSLLGRNGHQGPSTLVALVPITFEHEGAETMDILPEDTFSTCRVRTKIVRIEA</sequence>
<name>A0A0M6YBZ3_9HYPH</name>
<accession>A0A0M6YBZ3</accession>
<evidence type="ECO:0000313" key="2">
    <source>
        <dbReference type="Proteomes" id="UP000048926"/>
    </source>
</evidence>
<keyword evidence="2" id="KW-1185">Reference proteome</keyword>